<protein>
    <recommendedName>
        <fullName evidence="2">Cupin type-2 domain-containing protein</fullName>
    </recommendedName>
</protein>
<name>A0A382C6Q3_9ZZZZ</name>
<dbReference type="InterPro" id="IPR052044">
    <property type="entry name" value="PKS_Associated_Protein"/>
</dbReference>
<dbReference type="PANTHER" id="PTHR36114:SF1">
    <property type="entry name" value="16.7 KDA PROTEIN IN WHIE LOCUS"/>
    <property type="match status" value="1"/>
</dbReference>
<sequence length="146" mass="15435">MSASNSNPVPPLGRGNPTPDDTAPDGSEIRLLVGENQGASKSSLVEVTLGTGEVSRPVRHRTVEEVWYVLEGAGKVWRCPLEADPETVPPVDVSPGDSLVIPKDWSFQFKAGNGGPLRFLCHTTPSWPGEDEAVPVEHGGLGDATV</sequence>
<evidence type="ECO:0000256" key="1">
    <source>
        <dbReference type="SAM" id="MobiDB-lite"/>
    </source>
</evidence>
<dbReference type="EMBL" id="UINC01032990">
    <property type="protein sequence ID" value="SVB21549.1"/>
    <property type="molecule type" value="Genomic_DNA"/>
</dbReference>
<feature type="domain" description="Cupin type-2" evidence="2">
    <location>
        <begin position="46"/>
        <end position="121"/>
    </location>
</feature>
<dbReference type="Pfam" id="PF07883">
    <property type="entry name" value="Cupin_2"/>
    <property type="match status" value="1"/>
</dbReference>
<dbReference type="PANTHER" id="PTHR36114">
    <property type="entry name" value="16.7 KDA PROTEIN IN WHIE LOCUS"/>
    <property type="match status" value="1"/>
</dbReference>
<dbReference type="SUPFAM" id="SSF51182">
    <property type="entry name" value="RmlC-like cupins"/>
    <property type="match status" value="1"/>
</dbReference>
<dbReference type="InterPro" id="IPR013096">
    <property type="entry name" value="Cupin_2"/>
</dbReference>
<reference evidence="3" key="1">
    <citation type="submission" date="2018-05" db="EMBL/GenBank/DDBJ databases">
        <authorList>
            <person name="Lanie J.A."/>
            <person name="Ng W.-L."/>
            <person name="Kazmierczak K.M."/>
            <person name="Andrzejewski T.M."/>
            <person name="Davidsen T.M."/>
            <person name="Wayne K.J."/>
            <person name="Tettelin H."/>
            <person name="Glass J.I."/>
            <person name="Rusch D."/>
            <person name="Podicherti R."/>
            <person name="Tsui H.-C.T."/>
            <person name="Winkler M.E."/>
        </authorList>
    </citation>
    <scope>NUCLEOTIDE SEQUENCE</scope>
</reference>
<evidence type="ECO:0000313" key="3">
    <source>
        <dbReference type="EMBL" id="SVB21549.1"/>
    </source>
</evidence>
<proteinExistence type="predicted"/>
<gene>
    <name evidence="3" type="ORF">METZ01_LOCUS174403</name>
</gene>
<organism evidence="3">
    <name type="scientific">marine metagenome</name>
    <dbReference type="NCBI Taxonomy" id="408172"/>
    <lineage>
        <taxon>unclassified sequences</taxon>
        <taxon>metagenomes</taxon>
        <taxon>ecological metagenomes</taxon>
    </lineage>
</organism>
<evidence type="ECO:0000259" key="2">
    <source>
        <dbReference type="Pfam" id="PF07883"/>
    </source>
</evidence>
<dbReference type="InterPro" id="IPR014710">
    <property type="entry name" value="RmlC-like_jellyroll"/>
</dbReference>
<dbReference type="InterPro" id="IPR011051">
    <property type="entry name" value="RmlC_Cupin_sf"/>
</dbReference>
<dbReference type="Gene3D" id="2.60.120.10">
    <property type="entry name" value="Jelly Rolls"/>
    <property type="match status" value="1"/>
</dbReference>
<feature type="region of interest" description="Disordered" evidence="1">
    <location>
        <begin position="1"/>
        <end position="35"/>
    </location>
</feature>
<dbReference type="AlphaFoldDB" id="A0A382C6Q3"/>
<accession>A0A382C6Q3</accession>